<proteinExistence type="predicted"/>
<dbReference type="Proteomes" id="UP000485058">
    <property type="component" value="Unassembled WGS sequence"/>
</dbReference>
<name>A0A699YSB2_HAELA</name>
<gene>
    <name evidence="1" type="ORF">HaLaN_08459</name>
</gene>
<dbReference type="AlphaFoldDB" id="A0A699YSB2"/>
<comment type="caution">
    <text evidence="1">The sequence shown here is derived from an EMBL/GenBank/DDBJ whole genome shotgun (WGS) entry which is preliminary data.</text>
</comment>
<protein>
    <submittedName>
        <fullName evidence="1">Uncharacterized protein</fullName>
    </submittedName>
</protein>
<accession>A0A699YSB2</accession>
<organism evidence="1 2">
    <name type="scientific">Haematococcus lacustris</name>
    <name type="common">Green alga</name>
    <name type="synonym">Haematococcus pluvialis</name>
    <dbReference type="NCBI Taxonomy" id="44745"/>
    <lineage>
        <taxon>Eukaryota</taxon>
        <taxon>Viridiplantae</taxon>
        <taxon>Chlorophyta</taxon>
        <taxon>core chlorophytes</taxon>
        <taxon>Chlorophyceae</taxon>
        <taxon>CS clade</taxon>
        <taxon>Chlamydomonadales</taxon>
        <taxon>Haematococcaceae</taxon>
        <taxon>Haematococcus</taxon>
    </lineage>
</organism>
<sequence length="19" mass="1899">MQGLAAPTAAAAGPFKYPH</sequence>
<reference evidence="1 2" key="1">
    <citation type="submission" date="2020-02" db="EMBL/GenBank/DDBJ databases">
        <title>Draft genome sequence of Haematococcus lacustris strain NIES-144.</title>
        <authorList>
            <person name="Morimoto D."/>
            <person name="Nakagawa S."/>
            <person name="Yoshida T."/>
            <person name="Sawayama S."/>
        </authorList>
    </citation>
    <scope>NUCLEOTIDE SEQUENCE [LARGE SCALE GENOMIC DNA]</scope>
    <source>
        <strain evidence="1 2">NIES-144</strain>
    </source>
</reference>
<evidence type="ECO:0000313" key="2">
    <source>
        <dbReference type="Proteomes" id="UP000485058"/>
    </source>
</evidence>
<dbReference type="EMBL" id="BLLF01000533">
    <property type="protein sequence ID" value="GFH12720.1"/>
    <property type="molecule type" value="Genomic_DNA"/>
</dbReference>
<evidence type="ECO:0000313" key="1">
    <source>
        <dbReference type="EMBL" id="GFH12720.1"/>
    </source>
</evidence>
<keyword evidence="2" id="KW-1185">Reference proteome</keyword>